<dbReference type="AlphaFoldDB" id="A0A7T8KAC5"/>
<evidence type="ECO:0000313" key="3">
    <source>
        <dbReference type="Proteomes" id="UP000595437"/>
    </source>
</evidence>
<dbReference type="EMBL" id="CP045896">
    <property type="protein sequence ID" value="QQP50485.1"/>
    <property type="molecule type" value="Genomic_DNA"/>
</dbReference>
<reference evidence="3" key="1">
    <citation type="submission" date="2021-01" db="EMBL/GenBank/DDBJ databases">
        <title>Caligus Genome Assembly.</title>
        <authorList>
            <person name="Gallardo-Escarate C."/>
        </authorList>
    </citation>
    <scope>NUCLEOTIDE SEQUENCE [LARGE SCALE GENOMIC DNA]</scope>
</reference>
<proteinExistence type="predicted"/>
<name>A0A7T8KAC5_CALRO</name>
<organism evidence="2 3">
    <name type="scientific">Caligus rogercresseyi</name>
    <name type="common">Sea louse</name>
    <dbReference type="NCBI Taxonomy" id="217165"/>
    <lineage>
        <taxon>Eukaryota</taxon>
        <taxon>Metazoa</taxon>
        <taxon>Ecdysozoa</taxon>
        <taxon>Arthropoda</taxon>
        <taxon>Crustacea</taxon>
        <taxon>Multicrustacea</taxon>
        <taxon>Hexanauplia</taxon>
        <taxon>Copepoda</taxon>
        <taxon>Siphonostomatoida</taxon>
        <taxon>Caligidae</taxon>
        <taxon>Caligus</taxon>
    </lineage>
</organism>
<feature type="region of interest" description="Disordered" evidence="1">
    <location>
        <begin position="51"/>
        <end position="70"/>
    </location>
</feature>
<dbReference type="Proteomes" id="UP000595437">
    <property type="component" value="Chromosome 7"/>
</dbReference>
<accession>A0A7T8KAC5</accession>
<evidence type="ECO:0000256" key="1">
    <source>
        <dbReference type="SAM" id="MobiDB-lite"/>
    </source>
</evidence>
<evidence type="ECO:0000313" key="2">
    <source>
        <dbReference type="EMBL" id="QQP50485.1"/>
    </source>
</evidence>
<sequence length="70" mass="7977">MELRTVFRRPMPPSVTVGVGMTTEDKKAPMIFIEEGVKGNQAVFQHLISKKDNKQNSRTRGDPSPMDFWI</sequence>
<keyword evidence="3" id="KW-1185">Reference proteome</keyword>
<gene>
    <name evidence="2" type="ORF">FKW44_011499</name>
</gene>
<dbReference type="OrthoDB" id="10048574at2759"/>
<feature type="compositionally biased region" description="Basic and acidic residues" evidence="1">
    <location>
        <begin position="51"/>
        <end position="61"/>
    </location>
</feature>
<protein>
    <submittedName>
        <fullName evidence="2">Uncharacterized protein</fullName>
    </submittedName>
</protein>